<evidence type="ECO:0000313" key="2">
    <source>
        <dbReference type="Proteomes" id="UP000634136"/>
    </source>
</evidence>
<dbReference type="AlphaFoldDB" id="A0A835CK69"/>
<accession>A0A835CK69</accession>
<dbReference type="Proteomes" id="UP000634136">
    <property type="component" value="Unassembled WGS sequence"/>
</dbReference>
<name>A0A835CK69_9FABA</name>
<gene>
    <name evidence="1" type="ORF">G2W53_001286</name>
</gene>
<reference evidence="1" key="1">
    <citation type="submission" date="2020-09" db="EMBL/GenBank/DDBJ databases">
        <title>Genome-Enabled Discovery of Anthraquinone Biosynthesis in Senna tora.</title>
        <authorList>
            <person name="Kang S.-H."/>
            <person name="Pandey R.P."/>
            <person name="Lee C.-M."/>
            <person name="Sim J.-S."/>
            <person name="Jeong J.-T."/>
            <person name="Choi B.-S."/>
            <person name="Jung M."/>
            <person name="Ginzburg D."/>
            <person name="Zhao K."/>
            <person name="Won S.Y."/>
            <person name="Oh T.-J."/>
            <person name="Yu Y."/>
            <person name="Kim N.-H."/>
            <person name="Lee O.R."/>
            <person name="Lee T.-H."/>
            <person name="Bashyal P."/>
            <person name="Kim T.-S."/>
            <person name="Lee W.-H."/>
            <person name="Kawkins C."/>
            <person name="Kim C.-K."/>
            <person name="Kim J.S."/>
            <person name="Ahn B.O."/>
            <person name="Rhee S.Y."/>
            <person name="Sohng J.K."/>
        </authorList>
    </citation>
    <scope>NUCLEOTIDE SEQUENCE</scope>
    <source>
        <tissue evidence="1">Leaf</tissue>
    </source>
</reference>
<comment type="caution">
    <text evidence="1">The sequence shown here is derived from an EMBL/GenBank/DDBJ whole genome shotgun (WGS) entry which is preliminary data.</text>
</comment>
<protein>
    <submittedName>
        <fullName evidence="1">Uncharacterized protein</fullName>
    </submittedName>
</protein>
<dbReference type="EMBL" id="JAAIUW010000001">
    <property type="protein sequence ID" value="KAF7844381.1"/>
    <property type="molecule type" value="Genomic_DNA"/>
</dbReference>
<evidence type="ECO:0000313" key="1">
    <source>
        <dbReference type="EMBL" id="KAF7844381.1"/>
    </source>
</evidence>
<organism evidence="1 2">
    <name type="scientific">Senna tora</name>
    <dbReference type="NCBI Taxonomy" id="362788"/>
    <lineage>
        <taxon>Eukaryota</taxon>
        <taxon>Viridiplantae</taxon>
        <taxon>Streptophyta</taxon>
        <taxon>Embryophyta</taxon>
        <taxon>Tracheophyta</taxon>
        <taxon>Spermatophyta</taxon>
        <taxon>Magnoliopsida</taxon>
        <taxon>eudicotyledons</taxon>
        <taxon>Gunneridae</taxon>
        <taxon>Pentapetalae</taxon>
        <taxon>rosids</taxon>
        <taxon>fabids</taxon>
        <taxon>Fabales</taxon>
        <taxon>Fabaceae</taxon>
        <taxon>Caesalpinioideae</taxon>
        <taxon>Cassia clade</taxon>
        <taxon>Senna</taxon>
    </lineage>
</organism>
<keyword evidence="2" id="KW-1185">Reference proteome</keyword>
<proteinExistence type="predicted"/>
<sequence>MSKHISNKKSRLNLKNSRSKSQMCCCTTESNRSICVVFGNPSGFNTRMELVITWKVCDIMSKHILSRELQLNLKRIQEVQVKDVVAQVSQIDRFELYLGIRVDLTLE</sequence>